<proteinExistence type="predicted"/>
<organism evidence="1 3">
    <name type="scientific">Sulfuracidifex tepidarius</name>
    <dbReference type="NCBI Taxonomy" id="1294262"/>
    <lineage>
        <taxon>Archaea</taxon>
        <taxon>Thermoproteota</taxon>
        <taxon>Thermoprotei</taxon>
        <taxon>Sulfolobales</taxon>
        <taxon>Sulfolobaceae</taxon>
        <taxon>Sulfuracidifex</taxon>
    </lineage>
</organism>
<evidence type="ECO:0000313" key="4">
    <source>
        <dbReference type="Proteomes" id="UP000325030"/>
    </source>
</evidence>
<sequence length="137" mass="15901">MPIRDEETYARMSVKDFEVAYVRLKRGDLKLAAFRAYKAERRLLQCLAMIHGIHRRNTPCAVPKGEMKDVACKLEGAYEGISEMTSLALSLFNERKQGNPSPRDIRNLLSQLRYEWIKQFIGEEIEKIQKIKNELQG</sequence>
<dbReference type="AlphaFoldDB" id="A0A510DSQ6"/>
<accession>A0A510DSQ6</accession>
<keyword evidence="3" id="KW-1185">Reference proteome</keyword>
<evidence type="ECO:0000313" key="2">
    <source>
        <dbReference type="EMBL" id="BBG25986.1"/>
    </source>
</evidence>
<evidence type="ECO:0000313" key="3">
    <source>
        <dbReference type="Proteomes" id="UP000322983"/>
    </source>
</evidence>
<dbReference type="KEGG" id="step:IC006_0520"/>
<dbReference type="EMBL" id="AP018930">
    <property type="protein sequence ID" value="BBG25986.1"/>
    <property type="molecule type" value="Genomic_DNA"/>
</dbReference>
<reference evidence="4" key="1">
    <citation type="submission" date="2018-09" db="EMBL/GenBank/DDBJ databases">
        <title>Complete Genome Sequencing of Sulfolobus sp. JCM 16834.</title>
        <authorList>
            <person name="Kato S."/>
            <person name="Itoh T."/>
            <person name="Ohkuma M."/>
        </authorList>
    </citation>
    <scope>NUCLEOTIDE SEQUENCE [LARGE SCALE GENOMIC DNA]</scope>
    <source>
        <strain evidence="4">IC-007</strain>
    </source>
</reference>
<gene>
    <name evidence="1" type="ORF">IC006_0520</name>
    <name evidence="2" type="ORF">IC007_0491</name>
</gene>
<dbReference type="GeneID" id="41716955"/>
<dbReference type="EMBL" id="AP018929">
    <property type="protein sequence ID" value="BBG23236.1"/>
    <property type="molecule type" value="Genomic_DNA"/>
</dbReference>
<name>A0A510DSQ6_9CREN</name>
<dbReference type="OrthoDB" id="41636at2157"/>
<evidence type="ECO:0000313" key="1">
    <source>
        <dbReference type="EMBL" id="BBG23236.1"/>
    </source>
</evidence>
<evidence type="ECO:0008006" key="5">
    <source>
        <dbReference type="Google" id="ProtNLM"/>
    </source>
</evidence>
<dbReference type="RefSeq" id="WP_054846423.1">
    <property type="nucleotide sequence ID" value="NZ_AP018929.1"/>
</dbReference>
<dbReference type="Proteomes" id="UP000322983">
    <property type="component" value="Chromosome"/>
</dbReference>
<accession>A0A510E0H6</accession>
<dbReference type="Proteomes" id="UP000325030">
    <property type="component" value="Chromosome"/>
</dbReference>
<reference evidence="1 3" key="2">
    <citation type="journal article" date="2020" name="Int. J. Syst. Evol. Microbiol.">
        <title>Sulfuracidifex tepidarius gen. nov., sp. nov. and transfer of Sulfolobus metallicus Huber and Stetter 1992 to the genus Sulfuracidifex as Sulfuracidifex metallicus comb. nov.</title>
        <authorList>
            <person name="Itoh T."/>
            <person name="Miura T."/>
            <person name="Sakai H.D."/>
            <person name="Kato S."/>
            <person name="Ohkuma M."/>
            <person name="Takashina T."/>
        </authorList>
    </citation>
    <scope>NUCLEOTIDE SEQUENCE [LARGE SCALE GENOMIC DNA]</scope>
    <source>
        <strain evidence="1 3">IC-006</strain>
        <strain evidence="2">IC-007</strain>
    </source>
</reference>
<protein>
    <recommendedName>
        <fullName evidence="5">HEPN domain-containing protein</fullName>
    </recommendedName>
</protein>